<dbReference type="PRINTS" id="PR00992">
    <property type="entry name" value="ALARACEMASE"/>
</dbReference>
<dbReference type="STRING" id="1903179.BI347_15035"/>
<feature type="binding site" evidence="5 7">
    <location>
        <position position="302"/>
    </location>
    <ligand>
        <name>substrate</name>
    </ligand>
</feature>
<dbReference type="AlphaFoldDB" id="A0A1S1X5E4"/>
<accession>A0A1S1X5E4</accession>
<comment type="cofactor">
    <cofactor evidence="2 5 6">
        <name>pyridoxal 5'-phosphate</name>
        <dbReference type="ChEBI" id="CHEBI:597326"/>
    </cofactor>
</comment>
<evidence type="ECO:0000256" key="7">
    <source>
        <dbReference type="PIRSR" id="PIRSR600821-52"/>
    </source>
</evidence>
<feature type="domain" description="Alanine racemase C-terminal" evidence="8">
    <location>
        <begin position="233"/>
        <end position="356"/>
    </location>
</feature>
<proteinExistence type="inferred from homology"/>
<gene>
    <name evidence="9" type="ORF">BI347_15035</name>
</gene>
<dbReference type="Proteomes" id="UP000180088">
    <property type="component" value="Unassembled WGS sequence"/>
</dbReference>
<evidence type="ECO:0000259" key="8">
    <source>
        <dbReference type="SMART" id="SM01005"/>
    </source>
</evidence>
<feature type="active site" description="Proton acceptor; specific for D-alanine" evidence="5">
    <location>
        <position position="33"/>
    </location>
</feature>
<dbReference type="SUPFAM" id="SSF51419">
    <property type="entry name" value="PLP-binding barrel"/>
    <property type="match status" value="1"/>
</dbReference>
<evidence type="ECO:0000256" key="2">
    <source>
        <dbReference type="ARBA" id="ARBA00001933"/>
    </source>
</evidence>
<dbReference type="RefSeq" id="WP_071116223.1">
    <property type="nucleotide sequence ID" value="NZ_MKCS01000001.1"/>
</dbReference>
<feature type="active site" description="Proton acceptor; specific for L-alanine" evidence="5">
    <location>
        <position position="254"/>
    </location>
</feature>
<dbReference type="EC" id="5.1.1.1" evidence="5"/>
<dbReference type="FunFam" id="3.20.20.10:FF:000002">
    <property type="entry name" value="Alanine racemase"/>
    <property type="match status" value="1"/>
</dbReference>
<sequence>MRPLIATIRLEHLRHNYRLTRSIHGDKMLAVLKANAYGHGAVRCARALEDIADGFAVACLEEALELRAAGIASPILLLEGVFEAEELKAVDEHGLWMAVTSEQQLRIVEQSAPARPFNVWLMLDSGMHREGFVPASYHAAWHRLEACGKVEKISKMTHFARADEPEVAMTFSQLEAFDAAVRGLPAGDESVANSAGILCHARAQRNWGRVGIALYGVTPLPAGFEQGAELRPVMRFSSRIFGVRELAAGEPIGYGDNFVTDRPTRVGLVACGYADGYPRRASSGSPVLIDGQRSRLIGRVSMDMLTVDITDLPAAGIGSEVELWGDAVSVNEVAAHAGTIGYEPLCNVKRARFAYC</sequence>
<evidence type="ECO:0000313" key="10">
    <source>
        <dbReference type="Proteomes" id="UP000180088"/>
    </source>
</evidence>
<comment type="similarity">
    <text evidence="5">Belongs to the alanine racemase family.</text>
</comment>
<organism evidence="9 10">
    <name type="scientific">Chromobacterium sphagni</name>
    <dbReference type="NCBI Taxonomy" id="1903179"/>
    <lineage>
        <taxon>Bacteria</taxon>
        <taxon>Pseudomonadati</taxon>
        <taxon>Pseudomonadota</taxon>
        <taxon>Betaproteobacteria</taxon>
        <taxon>Neisseriales</taxon>
        <taxon>Chromobacteriaceae</taxon>
        <taxon>Chromobacterium</taxon>
    </lineage>
</organism>
<dbReference type="SMART" id="SM01005">
    <property type="entry name" value="Ala_racemase_C"/>
    <property type="match status" value="1"/>
</dbReference>
<reference evidence="9 10" key="1">
    <citation type="submission" date="2016-09" db="EMBL/GenBank/DDBJ databases">
        <title>Chromobacterium muskegensis sp. nov., an insecticidal bacterium isolated from Sphagnum bogs.</title>
        <authorList>
            <person name="Sparks M.E."/>
            <person name="Blackburn M.B."/>
            <person name="Gundersen-Rindal D.E."/>
            <person name="Mitchell A."/>
            <person name="Farrar R."/>
            <person name="Kuhar D."/>
        </authorList>
    </citation>
    <scope>NUCLEOTIDE SEQUENCE [LARGE SCALE GENOMIC DNA]</scope>
    <source>
        <strain evidence="9 10">37-2</strain>
    </source>
</reference>
<evidence type="ECO:0000313" key="9">
    <source>
        <dbReference type="EMBL" id="OHX14675.1"/>
    </source>
</evidence>
<dbReference type="GO" id="GO:0030170">
    <property type="term" value="F:pyridoxal phosphate binding"/>
    <property type="evidence" value="ECO:0007669"/>
    <property type="project" value="UniProtKB-UniRule"/>
</dbReference>
<dbReference type="InterPro" id="IPR001608">
    <property type="entry name" value="Ala_racemase_N"/>
</dbReference>
<dbReference type="GO" id="GO:0005829">
    <property type="term" value="C:cytosol"/>
    <property type="evidence" value="ECO:0007669"/>
    <property type="project" value="TreeGrafter"/>
</dbReference>
<dbReference type="InterPro" id="IPR029066">
    <property type="entry name" value="PLP-binding_barrel"/>
</dbReference>
<dbReference type="Pfam" id="PF01168">
    <property type="entry name" value="Ala_racemase_N"/>
    <property type="match status" value="1"/>
</dbReference>
<dbReference type="InterPro" id="IPR011079">
    <property type="entry name" value="Ala_racemase_C"/>
</dbReference>
<evidence type="ECO:0000256" key="1">
    <source>
        <dbReference type="ARBA" id="ARBA00000316"/>
    </source>
</evidence>
<dbReference type="HAMAP" id="MF_01201">
    <property type="entry name" value="Ala_racemase"/>
    <property type="match status" value="1"/>
</dbReference>
<comment type="pathway">
    <text evidence="5">Amino-acid biosynthesis; D-alanine biosynthesis; D-alanine from L-alanine: step 1/1.</text>
</comment>
<evidence type="ECO:0000256" key="5">
    <source>
        <dbReference type="HAMAP-Rule" id="MF_01201"/>
    </source>
</evidence>
<dbReference type="GO" id="GO:0008784">
    <property type="term" value="F:alanine racemase activity"/>
    <property type="evidence" value="ECO:0007669"/>
    <property type="project" value="UniProtKB-UniRule"/>
</dbReference>
<dbReference type="InterPro" id="IPR000821">
    <property type="entry name" value="Ala_racemase"/>
</dbReference>
<feature type="modified residue" description="N6-(pyridoxal phosphate)lysine" evidence="5 6">
    <location>
        <position position="33"/>
    </location>
</feature>
<evidence type="ECO:0000256" key="6">
    <source>
        <dbReference type="PIRSR" id="PIRSR600821-50"/>
    </source>
</evidence>
<dbReference type="Pfam" id="PF00842">
    <property type="entry name" value="Ala_racemase_C"/>
    <property type="match status" value="1"/>
</dbReference>
<comment type="caution">
    <text evidence="9">The sequence shown here is derived from an EMBL/GenBank/DDBJ whole genome shotgun (WGS) entry which is preliminary data.</text>
</comment>
<dbReference type="EMBL" id="MKCS01000001">
    <property type="protein sequence ID" value="OHX14675.1"/>
    <property type="molecule type" value="Genomic_DNA"/>
</dbReference>
<dbReference type="PROSITE" id="PS00395">
    <property type="entry name" value="ALANINE_RACEMASE"/>
    <property type="match status" value="1"/>
</dbReference>
<name>A0A1S1X5E4_9NEIS</name>
<dbReference type="GO" id="GO:0030632">
    <property type="term" value="P:D-alanine biosynthetic process"/>
    <property type="evidence" value="ECO:0007669"/>
    <property type="project" value="UniProtKB-UniRule"/>
</dbReference>
<evidence type="ECO:0000256" key="3">
    <source>
        <dbReference type="ARBA" id="ARBA00022898"/>
    </source>
</evidence>
<dbReference type="SUPFAM" id="SSF50621">
    <property type="entry name" value="Alanine racemase C-terminal domain-like"/>
    <property type="match status" value="1"/>
</dbReference>
<comment type="catalytic activity">
    <reaction evidence="1 5">
        <text>L-alanine = D-alanine</text>
        <dbReference type="Rhea" id="RHEA:20249"/>
        <dbReference type="ChEBI" id="CHEBI:57416"/>
        <dbReference type="ChEBI" id="CHEBI:57972"/>
        <dbReference type="EC" id="5.1.1.1"/>
    </reaction>
</comment>
<evidence type="ECO:0000256" key="4">
    <source>
        <dbReference type="ARBA" id="ARBA00023235"/>
    </source>
</evidence>
<dbReference type="InterPro" id="IPR009006">
    <property type="entry name" value="Ala_racemase/Decarboxylase_C"/>
</dbReference>
<protein>
    <recommendedName>
        <fullName evidence="5">Alanine racemase</fullName>
        <ecNumber evidence="5">5.1.1.1</ecNumber>
    </recommendedName>
</protein>
<keyword evidence="3 5" id="KW-0663">Pyridoxal phosphate</keyword>
<dbReference type="OrthoDB" id="9813814at2"/>
<dbReference type="PANTHER" id="PTHR30511">
    <property type="entry name" value="ALANINE RACEMASE"/>
    <property type="match status" value="1"/>
</dbReference>
<dbReference type="Gene3D" id="2.40.37.10">
    <property type="entry name" value="Lyase, Ornithine Decarboxylase, Chain A, domain 1"/>
    <property type="match status" value="1"/>
</dbReference>
<dbReference type="UniPathway" id="UPA00042">
    <property type="reaction ID" value="UER00497"/>
</dbReference>
<dbReference type="InterPro" id="IPR020622">
    <property type="entry name" value="Ala_racemase_pyridoxalP-BS"/>
</dbReference>
<dbReference type="PANTHER" id="PTHR30511:SF0">
    <property type="entry name" value="ALANINE RACEMASE, CATABOLIC-RELATED"/>
    <property type="match status" value="1"/>
</dbReference>
<dbReference type="Gene3D" id="3.20.20.10">
    <property type="entry name" value="Alanine racemase"/>
    <property type="match status" value="1"/>
</dbReference>
<feature type="binding site" evidence="5 7">
    <location>
        <position position="129"/>
    </location>
    <ligand>
        <name>substrate</name>
    </ligand>
</feature>
<comment type="function">
    <text evidence="5">Catalyzes the interconversion of L-alanine and D-alanine. May also act on other amino acids.</text>
</comment>
<dbReference type="CDD" id="cd06827">
    <property type="entry name" value="PLPDE_III_AR_proteobact"/>
    <property type="match status" value="1"/>
</dbReference>
<dbReference type="NCBIfam" id="TIGR00492">
    <property type="entry name" value="alr"/>
    <property type="match status" value="1"/>
</dbReference>
<keyword evidence="4 5" id="KW-0413">Isomerase</keyword>